<dbReference type="Proteomes" id="UP000762676">
    <property type="component" value="Unassembled WGS sequence"/>
</dbReference>
<keyword evidence="2" id="KW-1185">Reference proteome</keyword>
<accession>A0AAV4FNS2</accession>
<protein>
    <submittedName>
        <fullName evidence="1">Uncharacterized protein</fullName>
    </submittedName>
</protein>
<sequence>MKWKLDHPLTCKVNHTGSAGAMESVGSVRIFSTSEEQRGLRHNGGNLEKMKASVNAVLPHVASTEANKMHNHCPDGPDSWCKYKTVLQHYKNKNGLPLALVNFIKPVFEDLADEKLLENCLHGKTQNSNECLNKLIWERCTKEEYVERVVIEEAVCNAIAYFNDGARSIGNLFSKVGVRCEQYSQQACARKDESRLYHAAYKTKDSTKKRRKLLRAIRKGFQDKATEAEGDLYSAGGH</sequence>
<gene>
    <name evidence="1" type="ORF">ElyMa_005762100</name>
</gene>
<proteinExistence type="predicted"/>
<evidence type="ECO:0000313" key="2">
    <source>
        <dbReference type="Proteomes" id="UP000762676"/>
    </source>
</evidence>
<dbReference type="EMBL" id="BMAT01011539">
    <property type="protein sequence ID" value="GFR74749.1"/>
    <property type="molecule type" value="Genomic_DNA"/>
</dbReference>
<evidence type="ECO:0000313" key="1">
    <source>
        <dbReference type="EMBL" id="GFR74749.1"/>
    </source>
</evidence>
<organism evidence="1 2">
    <name type="scientific">Elysia marginata</name>
    <dbReference type="NCBI Taxonomy" id="1093978"/>
    <lineage>
        <taxon>Eukaryota</taxon>
        <taxon>Metazoa</taxon>
        <taxon>Spiralia</taxon>
        <taxon>Lophotrochozoa</taxon>
        <taxon>Mollusca</taxon>
        <taxon>Gastropoda</taxon>
        <taxon>Heterobranchia</taxon>
        <taxon>Euthyneura</taxon>
        <taxon>Panpulmonata</taxon>
        <taxon>Sacoglossa</taxon>
        <taxon>Placobranchoidea</taxon>
        <taxon>Plakobranchidae</taxon>
        <taxon>Elysia</taxon>
    </lineage>
</organism>
<comment type="caution">
    <text evidence="1">The sequence shown here is derived from an EMBL/GenBank/DDBJ whole genome shotgun (WGS) entry which is preliminary data.</text>
</comment>
<reference evidence="1 2" key="1">
    <citation type="journal article" date="2021" name="Elife">
        <title>Chloroplast acquisition without the gene transfer in kleptoplastic sea slugs, Plakobranchus ocellatus.</title>
        <authorList>
            <person name="Maeda T."/>
            <person name="Takahashi S."/>
            <person name="Yoshida T."/>
            <person name="Shimamura S."/>
            <person name="Takaki Y."/>
            <person name="Nagai Y."/>
            <person name="Toyoda A."/>
            <person name="Suzuki Y."/>
            <person name="Arimoto A."/>
            <person name="Ishii H."/>
            <person name="Satoh N."/>
            <person name="Nishiyama T."/>
            <person name="Hasebe M."/>
            <person name="Maruyama T."/>
            <person name="Minagawa J."/>
            <person name="Obokata J."/>
            <person name="Shigenobu S."/>
        </authorList>
    </citation>
    <scope>NUCLEOTIDE SEQUENCE [LARGE SCALE GENOMIC DNA]</scope>
</reference>
<name>A0AAV4FNS2_9GAST</name>
<dbReference type="AlphaFoldDB" id="A0AAV4FNS2"/>